<organism evidence="2 3">
    <name type="scientific">Vallitalea guaymasensis</name>
    <dbReference type="NCBI Taxonomy" id="1185412"/>
    <lineage>
        <taxon>Bacteria</taxon>
        <taxon>Bacillati</taxon>
        <taxon>Bacillota</taxon>
        <taxon>Clostridia</taxon>
        <taxon>Lachnospirales</taxon>
        <taxon>Vallitaleaceae</taxon>
        <taxon>Vallitalea</taxon>
    </lineage>
</organism>
<proteinExistence type="predicted"/>
<evidence type="ECO:0000313" key="2">
    <source>
        <dbReference type="EMBL" id="QUH27564.1"/>
    </source>
</evidence>
<dbReference type="Pfam" id="PF13784">
    <property type="entry name" value="Fic_N"/>
    <property type="match status" value="1"/>
</dbReference>
<feature type="domain" description="Fic/DOC N-terminal" evidence="1">
    <location>
        <begin position="21"/>
        <end position="98"/>
    </location>
</feature>
<name>A0A8J8SAG1_9FIRM</name>
<keyword evidence="3" id="KW-1185">Reference proteome</keyword>
<dbReference type="EMBL" id="CP058561">
    <property type="protein sequence ID" value="QUH27564.1"/>
    <property type="molecule type" value="Genomic_DNA"/>
</dbReference>
<protein>
    <recommendedName>
        <fullName evidence="1">Fic/DOC N-terminal domain-containing protein</fullName>
    </recommendedName>
</protein>
<dbReference type="Proteomes" id="UP000677305">
    <property type="component" value="Chromosome"/>
</dbReference>
<evidence type="ECO:0000259" key="1">
    <source>
        <dbReference type="Pfam" id="PF13784"/>
    </source>
</evidence>
<gene>
    <name evidence="2" type="ORF">HYG85_00965</name>
</gene>
<dbReference type="AlphaFoldDB" id="A0A8J8SAG1"/>
<evidence type="ECO:0000313" key="3">
    <source>
        <dbReference type="Proteomes" id="UP000677305"/>
    </source>
</evidence>
<dbReference type="InterPro" id="IPR025758">
    <property type="entry name" value="Fic/DOC_N"/>
</dbReference>
<dbReference type="RefSeq" id="WP_212691915.1">
    <property type="nucleotide sequence ID" value="NZ_CP058561.1"/>
</dbReference>
<reference evidence="2 3" key="1">
    <citation type="submission" date="2020-07" db="EMBL/GenBank/DDBJ databases">
        <title>Vallitalea guaymasensis genome.</title>
        <authorList>
            <person name="Postec A."/>
        </authorList>
    </citation>
    <scope>NUCLEOTIDE SEQUENCE [LARGE SCALE GENOMIC DNA]</scope>
    <source>
        <strain evidence="2 3">Ra1766G1</strain>
    </source>
</reference>
<sequence length="124" mass="13925">MKDFILTPLPPSKNLESNRVLKQLASSHRALAELNGYANIIPNKNILINAVTINEAKDSSEIENIVTTHDELYKAMAQKTLNNSAGKEVVNYRSALWYDKSRTYSKVSSLCIVQFGYKHVKLQG</sequence>
<dbReference type="KEGG" id="vgu:HYG85_00965"/>
<accession>A0A8J8SAG1</accession>